<feature type="compositionally biased region" description="Basic and acidic residues" evidence="1">
    <location>
        <begin position="1065"/>
        <end position="1074"/>
    </location>
</feature>
<gene>
    <name evidence="2" type="ORF">STIAU_4929</name>
</gene>
<dbReference type="AlphaFoldDB" id="Q094Z8"/>
<feature type="compositionally biased region" description="Basic and acidic residues" evidence="1">
    <location>
        <begin position="305"/>
        <end position="334"/>
    </location>
</feature>
<dbReference type="Proteomes" id="UP000032702">
    <property type="component" value="Unassembled WGS sequence"/>
</dbReference>
<reference evidence="2 3" key="1">
    <citation type="submission" date="2006-04" db="EMBL/GenBank/DDBJ databases">
        <authorList>
            <person name="Nierman W.C."/>
        </authorList>
    </citation>
    <scope>NUCLEOTIDE SEQUENCE [LARGE SCALE GENOMIC DNA]</scope>
    <source>
        <strain evidence="2 3">DW4/3-1</strain>
    </source>
</reference>
<organism evidence="2 3">
    <name type="scientific">Stigmatella aurantiaca (strain DW4/3-1)</name>
    <dbReference type="NCBI Taxonomy" id="378806"/>
    <lineage>
        <taxon>Bacteria</taxon>
        <taxon>Pseudomonadati</taxon>
        <taxon>Myxococcota</taxon>
        <taxon>Myxococcia</taxon>
        <taxon>Myxococcales</taxon>
        <taxon>Cystobacterineae</taxon>
        <taxon>Archangiaceae</taxon>
        <taxon>Stigmatella</taxon>
    </lineage>
</organism>
<evidence type="ECO:0000256" key="1">
    <source>
        <dbReference type="SAM" id="MobiDB-lite"/>
    </source>
</evidence>
<feature type="compositionally biased region" description="Acidic residues" evidence="1">
    <location>
        <begin position="1000"/>
        <end position="1012"/>
    </location>
</feature>
<evidence type="ECO:0000313" key="2">
    <source>
        <dbReference type="EMBL" id="EAU67297.1"/>
    </source>
</evidence>
<feature type="region of interest" description="Disordered" evidence="1">
    <location>
        <begin position="279"/>
        <end position="343"/>
    </location>
</feature>
<feature type="region of interest" description="Disordered" evidence="1">
    <location>
        <begin position="1065"/>
        <end position="1228"/>
    </location>
</feature>
<evidence type="ECO:0000313" key="3">
    <source>
        <dbReference type="Proteomes" id="UP000032702"/>
    </source>
</evidence>
<feature type="compositionally biased region" description="Basic and acidic residues" evidence="1">
    <location>
        <begin position="1081"/>
        <end position="1120"/>
    </location>
</feature>
<feature type="compositionally biased region" description="Low complexity" evidence="1">
    <location>
        <begin position="947"/>
        <end position="957"/>
    </location>
</feature>
<protein>
    <submittedName>
        <fullName evidence="2">Uncharacterized protein</fullName>
    </submittedName>
</protein>
<accession>Q094Z8</accession>
<feature type="region of interest" description="Disordered" evidence="1">
    <location>
        <begin position="947"/>
        <end position="1021"/>
    </location>
</feature>
<name>Q094Z8_STIAD</name>
<sequence>MTAAALPRQRGLQDGQPLLEHRLGHRQWEEEADDVGVDAARQQHQPLLQGPGLHHLGELRVRRMAARLAELHRQHGPQPPHFRHLGHLRLQPLQLDAQDVPQFVGPFHQAFVLDDVQHRVRRRDRQGVARVGASEPTWLRCIHHLRPARHRRQGEPSRQGFGRHDQVRMHIVVVHREPLPRAREAGLHLIGNEQDAVLVAQLSQAPHQLGGRHVEAALSLHRLDEDGRHPLGLDVRLEEVLKRPERVLHADAVQGDRKGHMVDLRRKRPEACLVRHHLSGERQAHHRPAVEPPAEGDDAAAARGRTGDLHRVLDGLGPRGEEGRLLGERPRRQPVEPLGQPHVGLVGDDLVGAVREGIELGLHRLDHPRVAMPRVEHRDAAREVDEAAALHVPQLTVLRAGDEKRRHHPHPSRCGGILAAQQVDVVVTHLAPPCGSSPKPSVLHHHVADGRVVLQRIHGQVLAVTGALHAPMRHLAHQHEVGVDPRATVLEFGGHLHGLADVLAPHRAGQAVVRVVRPRNGLGRVLEARHRHHRTKHLPADDLILLLRPRHHRGRVEEAAATARLAPRGDLDVLLPRGALHEARHALALLLGDERPHLHPLPVRAAHLNGGDRARQVRHEPVIHLGPRVDAARGGAVLPRVVEAEGAHPGHHACQVRVVEDDDGGLAAQLQVGALDALRGGLEHLLARGHVPGERNHAHLRLADERRPHRLPASRHHVDDAGRKQARDELGQLQQRQRCLLRGLDDHRVARGHRGAQLPCRHHQRVVPRGDGGHHAHRIPANHAGVARGVLPRGQARHAARRAREEAEHVGHRRNLIVEGRGVRLAAVARLQPGEVRSLGLDGIGELEQQRGAILRGRARPGGEGLLRRLHRRLNLRRRGLRHAGDHLAGGRGEDVLHRALARHELPVDELLAIELLAIHGGSPECHERGHVGPLGLKSLAAAGHLLGAPGEAPGEQEGNGRHEHHDHRHHVRHRHIPGTPKLVEQPDGQRALVTRGEGGDDDFIEAQGEGEDAAREQRGGHLRQQHIAERLQAVRPQVHGGLDERVRHAPQPGDDVVVDHHQAERAVPSRDGPEAQGRPRQPERRQQGDAGDDARQRDGQREHQRERLAAEELPAGEHQRRQRAQHQSQHGGRRRHPERQEDGRQHVLPLQRDPEPAQGKALERKAEGALLRVEGVEAHHDDGEVQEYQPAPGQHRQPPGGARRAGSRVLRAHQRPPSAGPRSGRWR</sequence>
<feature type="region of interest" description="Disordered" evidence="1">
    <location>
        <begin position="782"/>
        <end position="807"/>
    </location>
</feature>
<dbReference type="EMBL" id="AAMD01000036">
    <property type="protein sequence ID" value="EAU67297.1"/>
    <property type="molecule type" value="Genomic_DNA"/>
</dbReference>
<proteinExistence type="predicted"/>
<comment type="caution">
    <text evidence="2">The sequence shown here is derived from an EMBL/GenBank/DDBJ whole genome shotgun (WGS) entry which is preliminary data.</text>
</comment>
<feature type="compositionally biased region" description="Basic and acidic residues" evidence="1">
    <location>
        <begin position="1175"/>
        <end position="1184"/>
    </location>
</feature>
<feature type="compositionally biased region" description="Basic residues" evidence="1">
    <location>
        <begin position="965"/>
        <end position="977"/>
    </location>
</feature>